<evidence type="ECO:0000313" key="2">
    <source>
        <dbReference type="EMBL" id="SDO56782.1"/>
    </source>
</evidence>
<comment type="cofactor">
    <cofactor evidence="1">
        <name>Mg(2+)</name>
        <dbReference type="ChEBI" id="CHEBI:18420"/>
    </cofactor>
    <text evidence="1">Binds 2 magnesium ions per subunit.</text>
</comment>
<reference evidence="3" key="1">
    <citation type="submission" date="2016-10" db="EMBL/GenBank/DDBJ databases">
        <authorList>
            <person name="de Groot N.N."/>
        </authorList>
    </citation>
    <scope>NUCLEOTIDE SEQUENCE [LARGE SCALE GENOMIC DNA]</scope>
    <source>
        <strain evidence="3">BP1-145</strain>
    </source>
</reference>
<evidence type="ECO:0000256" key="1">
    <source>
        <dbReference type="PIRSR" id="PIRSR605502-1"/>
    </source>
</evidence>
<dbReference type="EMBL" id="FNIW01000027">
    <property type="protein sequence ID" value="SDO56782.1"/>
    <property type="molecule type" value="Genomic_DNA"/>
</dbReference>
<feature type="binding site" evidence="1">
    <location>
        <position position="221"/>
    </location>
    <ligand>
        <name>Mg(2+)</name>
        <dbReference type="ChEBI" id="CHEBI:18420"/>
        <label>1</label>
    </ligand>
</feature>
<name>A0A1H0KLZ2_9BACT</name>
<dbReference type="GO" id="GO:0046872">
    <property type="term" value="F:metal ion binding"/>
    <property type="evidence" value="ECO:0007669"/>
    <property type="project" value="UniProtKB-KW"/>
</dbReference>
<dbReference type="PANTHER" id="PTHR16222:SF12">
    <property type="entry name" value="ADP-RIBOSYLGLYCOHYDROLASE-RELATED"/>
    <property type="match status" value="1"/>
</dbReference>
<keyword evidence="1" id="KW-0460">Magnesium</keyword>
<dbReference type="Proteomes" id="UP000199134">
    <property type="component" value="Unassembled WGS sequence"/>
</dbReference>
<dbReference type="Pfam" id="PF03747">
    <property type="entry name" value="ADP_ribosyl_GH"/>
    <property type="match status" value="1"/>
</dbReference>
<feature type="binding site" evidence="1">
    <location>
        <position position="39"/>
    </location>
    <ligand>
        <name>Mg(2+)</name>
        <dbReference type="ChEBI" id="CHEBI:18420"/>
        <label>1</label>
    </ligand>
</feature>
<comment type="caution">
    <text evidence="2">The sequence shown here is derived from an EMBL/GenBank/DDBJ whole genome shotgun (WGS) entry which is preliminary data.</text>
</comment>
<dbReference type="AlphaFoldDB" id="A0A1H0KLZ2"/>
<gene>
    <name evidence="2" type="ORF">SAMN04487900_1271</name>
</gene>
<sequence length="305" mass="33910">MGKVKMLGALAGDIIGSPYEFYNTKSTDFELFTKWTKFTDDSVMTLAVAKWLMEDAEHSPRHLIRCMQELGRRYPRAGYGGNFSCWLRQENPQPYKSWGNGAGMRVSPVGLYAKTLDEALELARITASVSHNHPEGIKGAQAIATSVYLCKEGLSKQKIKEYVEQTFGYNLSRTIDEIRPYYSFDVSCQGSVPEAIIAFLEGNSFEEVIRLAISIGGDSDTIGCMAGAIAACRYPIPDDIAEKCDSYLTEDLRDIKDRFCDFIAQRNPCGKKQQGIIKVGVLYNKLKDTLKRIGTEGTGECLAPM</sequence>
<proteinExistence type="predicted"/>
<dbReference type="InterPro" id="IPR036705">
    <property type="entry name" value="Ribosyl_crysJ1_sf"/>
</dbReference>
<accession>A0A1H0KLZ2</accession>
<feature type="binding site" evidence="1">
    <location>
        <position position="40"/>
    </location>
    <ligand>
        <name>Mg(2+)</name>
        <dbReference type="ChEBI" id="CHEBI:18420"/>
        <label>1</label>
    </ligand>
</feature>
<organism evidence="2 3">
    <name type="scientific">Prevotella communis</name>
    <dbReference type="NCBI Taxonomy" id="2913614"/>
    <lineage>
        <taxon>Bacteria</taxon>
        <taxon>Pseudomonadati</taxon>
        <taxon>Bacteroidota</taxon>
        <taxon>Bacteroidia</taxon>
        <taxon>Bacteroidales</taxon>
        <taxon>Prevotellaceae</taxon>
        <taxon>Prevotella</taxon>
    </lineage>
</organism>
<dbReference type="PANTHER" id="PTHR16222">
    <property type="entry name" value="ADP-RIBOSYLGLYCOHYDROLASE"/>
    <property type="match status" value="1"/>
</dbReference>
<protein>
    <submittedName>
        <fullName evidence="2">ADP-ribosylglycohydrolase</fullName>
    </submittedName>
</protein>
<keyword evidence="1" id="KW-0479">Metal-binding</keyword>
<dbReference type="InterPro" id="IPR050792">
    <property type="entry name" value="ADP-ribosylglycohydrolase"/>
</dbReference>
<dbReference type="Gene3D" id="1.10.4080.10">
    <property type="entry name" value="ADP-ribosylation/Crystallin J1"/>
    <property type="match status" value="1"/>
</dbReference>
<feature type="binding site" evidence="1">
    <location>
        <position position="218"/>
    </location>
    <ligand>
        <name>Mg(2+)</name>
        <dbReference type="ChEBI" id="CHEBI:18420"/>
        <label>1</label>
    </ligand>
</feature>
<dbReference type="InterPro" id="IPR005502">
    <property type="entry name" value="Ribosyl_crysJ1"/>
</dbReference>
<feature type="binding site" evidence="1">
    <location>
        <position position="220"/>
    </location>
    <ligand>
        <name>Mg(2+)</name>
        <dbReference type="ChEBI" id="CHEBI:18420"/>
        <label>1</label>
    </ligand>
</feature>
<dbReference type="SUPFAM" id="SSF101478">
    <property type="entry name" value="ADP-ribosylglycohydrolase"/>
    <property type="match status" value="1"/>
</dbReference>
<feature type="binding site" evidence="1">
    <location>
        <position position="41"/>
    </location>
    <ligand>
        <name>Mg(2+)</name>
        <dbReference type="ChEBI" id="CHEBI:18420"/>
        <label>1</label>
    </ligand>
</feature>
<evidence type="ECO:0000313" key="3">
    <source>
        <dbReference type="Proteomes" id="UP000199134"/>
    </source>
</evidence>
<dbReference type="RefSeq" id="WP_255380703.1">
    <property type="nucleotide sequence ID" value="NZ_FNIW01000027.1"/>
</dbReference>